<evidence type="ECO:0000313" key="1">
    <source>
        <dbReference type="EMBL" id="KAG7162641.1"/>
    </source>
</evidence>
<reference evidence="1" key="1">
    <citation type="journal article" date="2021" name="Sci. Adv.">
        <title>The American lobster genome reveals insights on longevity, neural, and immune adaptations.</title>
        <authorList>
            <person name="Polinski J.M."/>
            <person name="Zimin A.V."/>
            <person name="Clark K.F."/>
            <person name="Kohn A.B."/>
            <person name="Sadowski N."/>
            <person name="Timp W."/>
            <person name="Ptitsyn A."/>
            <person name="Khanna P."/>
            <person name="Romanova D.Y."/>
            <person name="Williams P."/>
            <person name="Greenwood S.J."/>
            <person name="Moroz L.L."/>
            <person name="Walt D.R."/>
            <person name="Bodnar A.G."/>
        </authorList>
    </citation>
    <scope>NUCLEOTIDE SEQUENCE</scope>
    <source>
        <strain evidence="1">GMGI-L3</strain>
    </source>
</reference>
<protein>
    <submittedName>
        <fullName evidence="1">SCAN domain-containing protein 3-like 16</fullName>
    </submittedName>
</protein>
<evidence type="ECO:0000313" key="2">
    <source>
        <dbReference type="Proteomes" id="UP000747542"/>
    </source>
</evidence>
<comment type="caution">
    <text evidence="1">The sequence shown here is derived from an EMBL/GenBank/DDBJ whole genome shotgun (WGS) entry which is preliminary data.</text>
</comment>
<dbReference type="Proteomes" id="UP000747542">
    <property type="component" value="Unassembled WGS sequence"/>
</dbReference>
<name>A0A8J5JUE4_HOMAM</name>
<dbReference type="AlphaFoldDB" id="A0A8J5JUE4"/>
<dbReference type="PANTHER" id="PTHR45913">
    <property type="entry name" value="EPM2A-INTERACTING PROTEIN 1"/>
    <property type="match status" value="1"/>
</dbReference>
<sequence length="229" mass="25673">MECSLKVAWLLGEHKKPFSDADIVKECMPKVMGTLLEGKQKEEIKDKIKQIPLSDSTMRRTEILSEDLTSQLDNGIKNAPCISLAVDESTDTQLVVYVRFYDEAKRELCEDLLGITNLEARTRGEDIYDAIKAMLTKRATDLKSVVSLTTDGAPSIIESGRELVGPLKEDHPDMLSYHCKIHQSILCASLGKEYAEVTEKLVKLVNFLQATSLQHCLLHGFLTEVNARY</sequence>
<dbReference type="EMBL" id="JAHLQT010027477">
    <property type="protein sequence ID" value="KAG7162641.1"/>
    <property type="molecule type" value="Genomic_DNA"/>
</dbReference>
<accession>A0A8J5JUE4</accession>
<gene>
    <name evidence="1" type="primary">ZBED9-L16</name>
    <name evidence="1" type="ORF">Hamer_G019356</name>
</gene>
<organism evidence="1 2">
    <name type="scientific">Homarus americanus</name>
    <name type="common">American lobster</name>
    <dbReference type="NCBI Taxonomy" id="6706"/>
    <lineage>
        <taxon>Eukaryota</taxon>
        <taxon>Metazoa</taxon>
        <taxon>Ecdysozoa</taxon>
        <taxon>Arthropoda</taxon>
        <taxon>Crustacea</taxon>
        <taxon>Multicrustacea</taxon>
        <taxon>Malacostraca</taxon>
        <taxon>Eumalacostraca</taxon>
        <taxon>Eucarida</taxon>
        <taxon>Decapoda</taxon>
        <taxon>Pleocyemata</taxon>
        <taxon>Astacidea</taxon>
        <taxon>Nephropoidea</taxon>
        <taxon>Nephropidae</taxon>
        <taxon>Homarus</taxon>
    </lineage>
</organism>
<proteinExistence type="predicted"/>
<dbReference type="PANTHER" id="PTHR45913:SF21">
    <property type="entry name" value="DUF4371 DOMAIN-CONTAINING PROTEIN"/>
    <property type="match status" value="1"/>
</dbReference>
<keyword evidence="2" id="KW-1185">Reference proteome</keyword>